<reference evidence="1" key="1">
    <citation type="submission" date="2020-05" db="EMBL/GenBank/DDBJ databases">
        <title>Mycena genomes resolve the evolution of fungal bioluminescence.</title>
        <authorList>
            <person name="Tsai I.J."/>
        </authorList>
    </citation>
    <scope>NUCLEOTIDE SEQUENCE</scope>
    <source>
        <strain evidence="1">160909Yilan</strain>
    </source>
</reference>
<dbReference type="EMBL" id="JACAZH010000004">
    <property type="protein sequence ID" value="KAF7370230.1"/>
    <property type="molecule type" value="Genomic_DNA"/>
</dbReference>
<evidence type="ECO:0000313" key="2">
    <source>
        <dbReference type="Proteomes" id="UP000623467"/>
    </source>
</evidence>
<evidence type="ECO:0000313" key="1">
    <source>
        <dbReference type="EMBL" id="KAF7370230.1"/>
    </source>
</evidence>
<dbReference type="AlphaFoldDB" id="A0A8H6Z058"/>
<protein>
    <submittedName>
        <fullName evidence="1">Uncharacterized protein</fullName>
    </submittedName>
</protein>
<dbReference type="OrthoDB" id="2745898at2759"/>
<organism evidence="1 2">
    <name type="scientific">Mycena sanguinolenta</name>
    <dbReference type="NCBI Taxonomy" id="230812"/>
    <lineage>
        <taxon>Eukaryota</taxon>
        <taxon>Fungi</taxon>
        <taxon>Dikarya</taxon>
        <taxon>Basidiomycota</taxon>
        <taxon>Agaricomycotina</taxon>
        <taxon>Agaricomycetes</taxon>
        <taxon>Agaricomycetidae</taxon>
        <taxon>Agaricales</taxon>
        <taxon>Marasmiineae</taxon>
        <taxon>Mycenaceae</taxon>
        <taxon>Mycena</taxon>
    </lineage>
</organism>
<sequence length="377" mass="43212">MRVPQELVYLIIDNLRDDILSLKLCSLTARAFVGSAQSSAQTWIFNKVEILPPKSRDDHVGDFTSFSRGPETSFDPDEDDPEYLAEHHVLWVMSGRTLPLVLAFLDLKRISLVQNSPSEWNEYGELSMDWNRLGRSLKSALATVFSSPKLELRGNFSLKEMSISRVRFTQELNPTPWPESQPWHPQLQSLFICEFGCDDLCRYLLHPRIDLTRITSLTLAVRTEWVERMTRAAISGATQHLSLYEPHRPGIALKSILTPTLRSIHFFSKHLSALLSATFEAYPHNSRLERIVFEAPIQKYRTPRQPFSIDAKIQAAMEHLGALKSVEIRANSEADSPRSFHEWAEEIRAMVPSLVRRGLLTLTEITRAYEDPHYGWE</sequence>
<proteinExistence type="predicted"/>
<gene>
    <name evidence="1" type="ORF">MSAN_00653800</name>
</gene>
<comment type="caution">
    <text evidence="1">The sequence shown here is derived from an EMBL/GenBank/DDBJ whole genome shotgun (WGS) entry which is preliminary data.</text>
</comment>
<keyword evidence="2" id="KW-1185">Reference proteome</keyword>
<dbReference type="Proteomes" id="UP000623467">
    <property type="component" value="Unassembled WGS sequence"/>
</dbReference>
<accession>A0A8H6Z058</accession>
<name>A0A8H6Z058_9AGAR</name>